<dbReference type="STRING" id="90262.A0A1X2J2M7"/>
<feature type="compositionally biased region" description="Low complexity" evidence="5">
    <location>
        <begin position="159"/>
        <end position="183"/>
    </location>
</feature>
<proteinExistence type="inferred from homology"/>
<name>A0A1X2J2M7_9FUNG</name>
<comment type="subcellular location">
    <subcellularLocation>
        <location evidence="1">Nucleus</location>
    </subcellularLocation>
</comment>
<evidence type="ECO:0000256" key="3">
    <source>
        <dbReference type="ARBA" id="ARBA00022664"/>
    </source>
</evidence>
<keyword evidence="4" id="KW-0539">Nucleus</keyword>
<evidence type="ECO:0000259" key="6">
    <source>
        <dbReference type="Pfam" id="PF05182"/>
    </source>
</evidence>
<dbReference type="Pfam" id="PF05182">
    <property type="entry name" value="Fip1"/>
    <property type="match status" value="1"/>
</dbReference>
<keyword evidence="3" id="KW-0507">mRNA processing</keyword>
<evidence type="ECO:0000256" key="2">
    <source>
        <dbReference type="ARBA" id="ARBA00007459"/>
    </source>
</evidence>
<feature type="compositionally biased region" description="Basic residues" evidence="5">
    <location>
        <begin position="28"/>
        <end position="37"/>
    </location>
</feature>
<gene>
    <name evidence="7" type="ORF">BCR42DRAFT_401504</name>
</gene>
<dbReference type="OrthoDB" id="1917198at2759"/>
<reference evidence="7 8" key="1">
    <citation type="submission" date="2016-07" db="EMBL/GenBank/DDBJ databases">
        <title>Pervasive Adenine N6-methylation of Active Genes in Fungi.</title>
        <authorList>
            <consortium name="DOE Joint Genome Institute"/>
            <person name="Mondo S.J."/>
            <person name="Dannebaum R.O."/>
            <person name="Kuo R.C."/>
            <person name="Labutti K."/>
            <person name="Haridas S."/>
            <person name="Kuo A."/>
            <person name="Salamov A."/>
            <person name="Ahrendt S.R."/>
            <person name="Lipzen A."/>
            <person name="Sullivan W."/>
            <person name="Andreopoulos W.B."/>
            <person name="Clum A."/>
            <person name="Lindquist E."/>
            <person name="Daum C."/>
            <person name="Ramamoorthy G.K."/>
            <person name="Gryganskyi A."/>
            <person name="Culley D."/>
            <person name="Magnuson J.K."/>
            <person name="James T.Y."/>
            <person name="O'Malley M.A."/>
            <person name="Stajich J.E."/>
            <person name="Spatafora J.W."/>
            <person name="Visel A."/>
            <person name="Grigoriev I.V."/>
        </authorList>
    </citation>
    <scope>NUCLEOTIDE SEQUENCE [LARGE SCALE GENOMIC DNA]</scope>
    <source>
        <strain evidence="7 8">NRRL 1336</strain>
    </source>
</reference>
<feature type="domain" description="Pre-mRNA polyadenylation factor Fip1" evidence="6">
    <location>
        <begin position="202"/>
        <end position="243"/>
    </location>
</feature>
<feature type="region of interest" description="Disordered" evidence="5">
    <location>
        <begin position="78"/>
        <end position="194"/>
    </location>
</feature>
<feature type="compositionally biased region" description="Polar residues" evidence="5">
    <location>
        <begin position="296"/>
        <end position="332"/>
    </location>
</feature>
<feature type="region of interest" description="Disordered" evidence="5">
    <location>
        <begin position="288"/>
        <end position="345"/>
    </location>
</feature>
<protein>
    <submittedName>
        <fullName evidence="7">Fip1 motif-domain-containing protein</fullName>
    </submittedName>
</protein>
<dbReference type="PANTHER" id="PTHR13484">
    <property type="entry name" value="FIP1-LIKE 1 PROTEIN"/>
    <property type="match status" value="1"/>
</dbReference>
<evidence type="ECO:0000256" key="1">
    <source>
        <dbReference type="ARBA" id="ARBA00004123"/>
    </source>
</evidence>
<evidence type="ECO:0000313" key="7">
    <source>
        <dbReference type="EMBL" id="ORZ26060.1"/>
    </source>
</evidence>
<evidence type="ECO:0000256" key="4">
    <source>
        <dbReference type="ARBA" id="ARBA00023242"/>
    </source>
</evidence>
<feature type="compositionally biased region" description="Polar residues" evidence="5">
    <location>
        <begin position="124"/>
        <end position="147"/>
    </location>
</feature>
<feature type="region of interest" description="Disordered" evidence="5">
    <location>
        <begin position="23"/>
        <end position="44"/>
    </location>
</feature>
<accession>A0A1X2J2M7</accession>
<feature type="compositionally biased region" description="Basic and acidic residues" evidence="5">
    <location>
        <begin position="79"/>
        <end position="88"/>
    </location>
</feature>
<keyword evidence="8" id="KW-1185">Reference proteome</keyword>
<feature type="compositionally biased region" description="Acidic residues" evidence="5">
    <location>
        <begin position="89"/>
        <end position="121"/>
    </location>
</feature>
<sequence length="345" mass="37729">MKTMLKTFCTDLMFQKKITVPHQNQPPKKVKRLKKMTKSTNNTTRLSPKSKLILFGGGYVTGTLSLAFSHLCSTVLKSDSPEKDKHVAEEDDDPMDEDQDEDDEENDDDVDIILEPEDDEHTMDSQQPSSQKPQEISNESTQSTNPLVTIKPGQQIKEASQSSNTTTKASASSASLDAAKNSSGGIDLDADDEYNGQPITEVAVDTFEDKPWRKPGADITDYFNFGFNEMSWRAYCAKQKMMRDKKVAGKADINIPDFMKMGMMMPLMDGGGGGGGVMHMGMMNSMMNLTPPPSQLGDSQLFSAARTSSQPTMPSIGSAPNRSNGMNPSGRTNPVHGVNSHGSRR</sequence>
<comment type="caution">
    <text evidence="7">The sequence shown here is derived from an EMBL/GenBank/DDBJ whole genome shotgun (WGS) entry which is preliminary data.</text>
</comment>
<dbReference type="InterPro" id="IPR051187">
    <property type="entry name" value="Pre-mRNA_3'-end_processing_reg"/>
</dbReference>
<dbReference type="GO" id="GO:0006397">
    <property type="term" value="P:mRNA processing"/>
    <property type="evidence" value="ECO:0007669"/>
    <property type="project" value="UniProtKB-KW"/>
</dbReference>
<comment type="similarity">
    <text evidence="2">Belongs to the FIP1 family.</text>
</comment>
<dbReference type="Proteomes" id="UP000193560">
    <property type="component" value="Unassembled WGS sequence"/>
</dbReference>
<evidence type="ECO:0000256" key="5">
    <source>
        <dbReference type="SAM" id="MobiDB-lite"/>
    </source>
</evidence>
<dbReference type="AlphaFoldDB" id="A0A1X2J2M7"/>
<organism evidence="7 8">
    <name type="scientific">Absidia repens</name>
    <dbReference type="NCBI Taxonomy" id="90262"/>
    <lineage>
        <taxon>Eukaryota</taxon>
        <taxon>Fungi</taxon>
        <taxon>Fungi incertae sedis</taxon>
        <taxon>Mucoromycota</taxon>
        <taxon>Mucoromycotina</taxon>
        <taxon>Mucoromycetes</taxon>
        <taxon>Mucorales</taxon>
        <taxon>Cunninghamellaceae</taxon>
        <taxon>Absidia</taxon>
    </lineage>
</organism>
<dbReference type="PANTHER" id="PTHR13484:SF0">
    <property type="entry name" value="PRE-MRNA 3'-END-PROCESSING FACTOR FIP1"/>
    <property type="match status" value="1"/>
</dbReference>
<evidence type="ECO:0000313" key="8">
    <source>
        <dbReference type="Proteomes" id="UP000193560"/>
    </source>
</evidence>
<dbReference type="EMBL" id="MCGE01000001">
    <property type="protein sequence ID" value="ORZ26060.1"/>
    <property type="molecule type" value="Genomic_DNA"/>
</dbReference>
<dbReference type="GO" id="GO:0005847">
    <property type="term" value="C:mRNA cleavage and polyadenylation specificity factor complex"/>
    <property type="evidence" value="ECO:0007669"/>
    <property type="project" value="TreeGrafter"/>
</dbReference>
<dbReference type="InterPro" id="IPR007854">
    <property type="entry name" value="Fip1_dom"/>
</dbReference>